<evidence type="ECO:0000313" key="2">
    <source>
        <dbReference type="EMBL" id="KWS02029.1"/>
    </source>
</evidence>
<sequence length="290" mass="31705">MQSLLAELERDPSWQAPGRLRERAEALDRIERAMLYLPTVAAGSVDPDQALLDRAQALQARLEAIDQEVYRDLREDLRSGAGARRLLQYASDGAGFDAAYDADGDAYDHLDALLSGVLQFEPPQADGIEPVAEMVFYQPTPARHIFDLIARLDLDAHDLLVDLGAGLGHVPLMVAACTPARSLGVELEPAYVEIARRSARGLNLDRADFVQADARAADLSAGTVFYLYTPFTGSVLRSVLDTLRGIARARPIRVCSLGPCTALIAAEPWLRSDDGQRGDRIVVWRSVREA</sequence>
<reference evidence="2 3" key="1">
    <citation type="journal article" date="2014" name="Genome Announc.">
        <title>Draft Genome Sequence of Lysobacter capsici AZ78, a Bacterium Antagonistic to Plant-Pathogenic Oomycetes.</title>
        <authorList>
            <person name="Puopolo G."/>
            <person name="Sonego P."/>
            <person name="Engelen K."/>
            <person name="Pertot I."/>
        </authorList>
    </citation>
    <scope>NUCLEOTIDE SEQUENCE [LARGE SCALE GENOMIC DNA]</scope>
    <source>
        <strain evidence="2 3">AZ78</strain>
    </source>
</reference>
<evidence type="ECO:0000259" key="1">
    <source>
        <dbReference type="Pfam" id="PF13649"/>
    </source>
</evidence>
<comment type="caution">
    <text evidence="2">The sequence shown here is derived from an EMBL/GenBank/DDBJ whole genome shotgun (WGS) entry which is preliminary data.</text>
</comment>
<dbReference type="Proteomes" id="UP000023435">
    <property type="component" value="Unassembled WGS sequence"/>
</dbReference>
<dbReference type="AlphaFoldDB" id="A0A125TZE5"/>
<dbReference type="SUPFAM" id="SSF53335">
    <property type="entry name" value="S-adenosyl-L-methionine-dependent methyltransferases"/>
    <property type="match status" value="1"/>
</dbReference>
<organism evidence="2 3">
    <name type="scientific">Lysobacter capsici AZ78</name>
    <dbReference type="NCBI Taxonomy" id="1444315"/>
    <lineage>
        <taxon>Bacteria</taxon>
        <taxon>Pseudomonadati</taxon>
        <taxon>Pseudomonadota</taxon>
        <taxon>Gammaproteobacteria</taxon>
        <taxon>Lysobacterales</taxon>
        <taxon>Lysobacteraceae</taxon>
        <taxon>Lysobacter</taxon>
    </lineage>
</organism>
<dbReference type="Pfam" id="PF13649">
    <property type="entry name" value="Methyltransf_25"/>
    <property type="match status" value="1"/>
</dbReference>
<name>A0A125TZE5_9GAMM</name>
<feature type="domain" description="Methyltransferase" evidence="1">
    <location>
        <begin position="161"/>
        <end position="227"/>
    </location>
</feature>
<keyword evidence="3" id="KW-1185">Reference proteome</keyword>
<dbReference type="CDD" id="cd02440">
    <property type="entry name" value="AdoMet_MTases"/>
    <property type="match status" value="1"/>
</dbReference>
<dbReference type="Gene3D" id="3.40.50.150">
    <property type="entry name" value="Vaccinia Virus protein VP39"/>
    <property type="match status" value="1"/>
</dbReference>
<dbReference type="InterPro" id="IPR041698">
    <property type="entry name" value="Methyltransf_25"/>
</dbReference>
<evidence type="ECO:0000313" key="3">
    <source>
        <dbReference type="Proteomes" id="UP000023435"/>
    </source>
</evidence>
<dbReference type="EMBL" id="JAJA02000003">
    <property type="protein sequence ID" value="KWS02029.1"/>
    <property type="molecule type" value="Genomic_DNA"/>
</dbReference>
<dbReference type="InterPro" id="IPR029063">
    <property type="entry name" value="SAM-dependent_MTases_sf"/>
</dbReference>
<gene>
    <name evidence="2" type="ORF">AZ78_5162</name>
</gene>
<accession>A0A125TZE5</accession>
<proteinExistence type="predicted"/>
<protein>
    <recommendedName>
        <fullName evidence="1">Methyltransferase domain-containing protein</fullName>
    </recommendedName>
</protein>